<sequence>MIRISKQAYREMIAYCIQQQPHEACGFLSGYRGDSSVSDRIDRFIPVSNRSPRPENHFDMDPREVVSVLYQLETSGAILLGIAHSHPQAPPVPSGEDLLTAWHRTATHWIVSLQGSVPLAKVYRYAALDDGTVAWSGIPMIVED</sequence>
<gene>
    <name evidence="7" type="ORF">PAESOLCIP111_02675</name>
</gene>
<dbReference type="PROSITE" id="PS50249">
    <property type="entry name" value="MPN"/>
    <property type="match status" value="1"/>
</dbReference>
<dbReference type="Pfam" id="PF14464">
    <property type="entry name" value="Prok-JAB"/>
    <property type="match status" value="1"/>
</dbReference>
<keyword evidence="3" id="KW-0378">Hydrolase</keyword>
<protein>
    <recommendedName>
        <fullName evidence="6">MPN domain-containing protein</fullName>
    </recommendedName>
</protein>
<proteinExistence type="predicted"/>
<dbReference type="GO" id="GO:0006508">
    <property type="term" value="P:proteolysis"/>
    <property type="evidence" value="ECO:0007669"/>
    <property type="project" value="UniProtKB-KW"/>
</dbReference>
<dbReference type="CDD" id="cd08070">
    <property type="entry name" value="MPN_like"/>
    <property type="match status" value="1"/>
</dbReference>
<dbReference type="InterPro" id="IPR000555">
    <property type="entry name" value="JAMM/MPN+_dom"/>
</dbReference>
<dbReference type="InterPro" id="IPR051929">
    <property type="entry name" value="VirAsm_ModProt"/>
</dbReference>
<keyword evidence="8" id="KW-1185">Reference proteome</keyword>
<evidence type="ECO:0000256" key="4">
    <source>
        <dbReference type="ARBA" id="ARBA00022833"/>
    </source>
</evidence>
<comment type="caution">
    <text evidence="7">The sequence shown here is derived from an EMBL/GenBank/DDBJ whole genome shotgun (WGS) entry which is preliminary data.</text>
</comment>
<dbReference type="SMART" id="SM00232">
    <property type="entry name" value="JAB_MPN"/>
    <property type="match status" value="1"/>
</dbReference>
<dbReference type="EMBL" id="CAJVAS010000010">
    <property type="protein sequence ID" value="CAG7624945.1"/>
    <property type="molecule type" value="Genomic_DNA"/>
</dbReference>
<dbReference type="InterPro" id="IPR037518">
    <property type="entry name" value="MPN"/>
</dbReference>
<feature type="domain" description="MPN" evidence="6">
    <location>
        <begin position="2"/>
        <end position="141"/>
    </location>
</feature>
<dbReference type="GO" id="GO:0008270">
    <property type="term" value="F:zinc ion binding"/>
    <property type="evidence" value="ECO:0007669"/>
    <property type="project" value="TreeGrafter"/>
</dbReference>
<evidence type="ECO:0000313" key="8">
    <source>
        <dbReference type="Proteomes" id="UP000693672"/>
    </source>
</evidence>
<dbReference type="PANTHER" id="PTHR34858">
    <property type="entry name" value="CYSO-CYSTEINE PEPTIDASE"/>
    <property type="match status" value="1"/>
</dbReference>
<dbReference type="Proteomes" id="UP000693672">
    <property type="component" value="Unassembled WGS sequence"/>
</dbReference>
<dbReference type="AlphaFoldDB" id="A0A916K1H0"/>
<dbReference type="PANTHER" id="PTHR34858:SF1">
    <property type="entry name" value="CYSO-CYSTEINE PEPTIDASE"/>
    <property type="match status" value="1"/>
</dbReference>
<dbReference type="InterPro" id="IPR028090">
    <property type="entry name" value="JAB_dom_prok"/>
</dbReference>
<evidence type="ECO:0000256" key="2">
    <source>
        <dbReference type="ARBA" id="ARBA00022723"/>
    </source>
</evidence>
<keyword evidence="4" id="KW-0862">Zinc</keyword>
<name>A0A916K1H0_9BACL</name>
<organism evidence="7 8">
    <name type="scientific">Paenibacillus solanacearum</name>
    <dbReference type="NCBI Taxonomy" id="2048548"/>
    <lineage>
        <taxon>Bacteria</taxon>
        <taxon>Bacillati</taxon>
        <taxon>Bacillota</taxon>
        <taxon>Bacilli</taxon>
        <taxon>Bacillales</taxon>
        <taxon>Paenibacillaceae</taxon>
        <taxon>Paenibacillus</taxon>
    </lineage>
</organism>
<evidence type="ECO:0000256" key="3">
    <source>
        <dbReference type="ARBA" id="ARBA00022801"/>
    </source>
</evidence>
<keyword evidence="5" id="KW-0482">Metalloprotease</keyword>
<keyword evidence="1" id="KW-0645">Protease</keyword>
<keyword evidence="2" id="KW-0479">Metal-binding</keyword>
<evidence type="ECO:0000256" key="5">
    <source>
        <dbReference type="ARBA" id="ARBA00023049"/>
    </source>
</evidence>
<dbReference type="GO" id="GO:0008235">
    <property type="term" value="F:metalloexopeptidase activity"/>
    <property type="evidence" value="ECO:0007669"/>
    <property type="project" value="TreeGrafter"/>
</dbReference>
<dbReference type="RefSeq" id="WP_218092453.1">
    <property type="nucleotide sequence ID" value="NZ_CAJVAS010000010.1"/>
</dbReference>
<accession>A0A916K1H0</accession>
<evidence type="ECO:0000256" key="1">
    <source>
        <dbReference type="ARBA" id="ARBA00022670"/>
    </source>
</evidence>
<evidence type="ECO:0000313" key="7">
    <source>
        <dbReference type="EMBL" id="CAG7624945.1"/>
    </source>
</evidence>
<evidence type="ECO:0000259" key="6">
    <source>
        <dbReference type="PROSITE" id="PS50249"/>
    </source>
</evidence>
<reference evidence="7" key="1">
    <citation type="submission" date="2021-06" db="EMBL/GenBank/DDBJ databases">
        <authorList>
            <person name="Criscuolo A."/>
        </authorList>
    </citation>
    <scope>NUCLEOTIDE SEQUENCE</scope>
    <source>
        <strain evidence="7">CIP111600</strain>
    </source>
</reference>